<name>X6MWL5_RETFI</name>
<protein>
    <submittedName>
        <fullName evidence="1">Uncharacterized protein</fullName>
    </submittedName>
</protein>
<evidence type="ECO:0000313" key="2">
    <source>
        <dbReference type="Proteomes" id="UP000023152"/>
    </source>
</evidence>
<evidence type="ECO:0000313" key="1">
    <source>
        <dbReference type="EMBL" id="ETO18373.1"/>
    </source>
</evidence>
<accession>X6MWL5</accession>
<gene>
    <name evidence="1" type="ORF">RFI_18898</name>
</gene>
<dbReference type="EMBL" id="ASPP01015026">
    <property type="protein sequence ID" value="ETO18373.1"/>
    <property type="molecule type" value="Genomic_DNA"/>
</dbReference>
<proteinExistence type="predicted"/>
<organism evidence="1 2">
    <name type="scientific">Reticulomyxa filosa</name>
    <dbReference type="NCBI Taxonomy" id="46433"/>
    <lineage>
        <taxon>Eukaryota</taxon>
        <taxon>Sar</taxon>
        <taxon>Rhizaria</taxon>
        <taxon>Retaria</taxon>
        <taxon>Foraminifera</taxon>
        <taxon>Monothalamids</taxon>
        <taxon>Reticulomyxidae</taxon>
        <taxon>Reticulomyxa</taxon>
    </lineage>
</organism>
<dbReference type="AlphaFoldDB" id="X6MWL5"/>
<reference evidence="1 2" key="1">
    <citation type="journal article" date="2013" name="Curr. Biol.">
        <title>The Genome of the Foraminiferan Reticulomyxa filosa.</title>
        <authorList>
            <person name="Glockner G."/>
            <person name="Hulsmann N."/>
            <person name="Schleicher M."/>
            <person name="Noegel A.A."/>
            <person name="Eichinger L."/>
            <person name="Gallinger C."/>
            <person name="Pawlowski J."/>
            <person name="Sierra R."/>
            <person name="Euteneuer U."/>
            <person name="Pillet L."/>
            <person name="Moustafa A."/>
            <person name="Platzer M."/>
            <person name="Groth M."/>
            <person name="Szafranski K."/>
            <person name="Schliwa M."/>
        </authorList>
    </citation>
    <scope>NUCLEOTIDE SEQUENCE [LARGE SCALE GENOMIC DNA]</scope>
</reference>
<dbReference type="Proteomes" id="UP000023152">
    <property type="component" value="Unassembled WGS sequence"/>
</dbReference>
<sequence>LIKAKSLLTNETEQVTIENLLTSSICFYLQNKRRDYKQQLRQMKKQDQRPMDSSAALTEEYDDVNVNLDISECSENIANVLHYSWIHSIGTNKMFEACQFLENVSTAKELPPVADICVSNEYVAPSQEFTRQVFIDNMLSTYTHICIHLNLYIYIYISNAINHFMCSSFLISCQVYLSLAKLSLWASHPSPDDNIRSQVFLFVCLLFNKRKIFKKTRGNEDQIKHK</sequence>
<keyword evidence="2" id="KW-1185">Reference proteome</keyword>
<feature type="non-terminal residue" evidence="1">
    <location>
        <position position="1"/>
    </location>
</feature>
<comment type="caution">
    <text evidence="1">The sequence shown here is derived from an EMBL/GenBank/DDBJ whole genome shotgun (WGS) entry which is preliminary data.</text>
</comment>